<gene>
    <name evidence="10" type="primary">sigW_1</name>
    <name evidence="10" type="ORF">Spa11_04320</name>
</gene>
<dbReference type="InterPro" id="IPR013324">
    <property type="entry name" value="RNA_pol_sigma_r3/r4-like"/>
</dbReference>
<dbReference type="CDD" id="cd06171">
    <property type="entry name" value="Sigma70_r4"/>
    <property type="match status" value="1"/>
</dbReference>
<reference evidence="10 11" key="1">
    <citation type="submission" date="2019-02" db="EMBL/GenBank/DDBJ databases">
        <title>Deep-cultivation of Planctomycetes and their phenomic and genomic characterization uncovers novel biology.</title>
        <authorList>
            <person name="Wiegand S."/>
            <person name="Jogler M."/>
            <person name="Boedeker C."/>
            <person name="Pinto D."/>
            <person name="Vollmers J."/>
            <person name="Rivas-Marin E."/>
            <person name="Kohn T."/>
            <person name="Peeters S.H."/>
            <person name="Heuer A."/>
            <person name="Rast P."/>
            <person name="Oberbeckmann S."/>
            <person name="Bunk B."/>
            <person name="Jeske O."/>
            <person name="Meyerdierks A."/>
            <person name="Storesund J.E."/>
            <person name="Kallscheuer N."/>
            <person name="Luecker S."/>
            <person name="Lage O.M."/>
            <person name="Pohl T."/>
            <person name="Merkel B.J."/>
            <person name="Hornburger P."/>
            <person name="Mueller R.-W."/>
            <person name="Bruemmer F."/>
            <person name="Labrenz M."/>
            <person name="Spormann A.M."/>
            <person name="Op den Camp H."/>
            <person name="Overmann J."/>
            <person name="Amann R."/>
            <person name="Jetten M.S.M."/>
            <person name="Mascher T."/>
            <person name="Medema M.H."/>
            <person name="Devos D.P."/>
            <person name="Kaster A.-K."/>
            <person name="Ovreas L."/>
            <person name="Rohde M."/>
            <person name="Galperin M.Y."/>
            <person name="Jogler C."/>
        </authorList>
    </citation>
    <scope>NUCLEOTIDE SEQUENCE [LARGE SCALE GENOMIC DNA]</scope>
    <source>
        <strain evidence="10 11">Spa11</strain>
    </source>
</reference>
<dbReference type="PANTHER" id="PTHR43133:SF51">
    <property type="entry name" value="RNA POLYMERASE SIGMA FACTOR"/>
    <property type="match status" value="1"/>
</dbReference>
<dbReference type="GO" id="GO:0016987">
    <property type="term" value="F:sigma factor activity"/>
    <property type="evidence" value="ECO:0007669"/>
    <property type="project" value="UniProtKB-KW"/>
</dbReference>
<dbReference type="InterPro" id="IPR039425">
    <property type="entry name" value="RNA_pol_sigma-70-like"/>
</dbReference>
<dbReference type="Proteomes" id="UP000316426">
    <property type="component" value="Chromosome"/>
</dbReference>
<feature type="domain" description="RNA polymerase sigma factor 70 region 4 type 2" evidence="9">
    <location>
        <begin position="181"/>
        <end position="233"/>
    </location>
</feature>
<dbReference type="SUPFAM" id="SSF88659">
    <property type="entry name" value="Sigma3 and sigma4 domains of RNA polymerase sigma factors"/>
    <property type="match status" value="1"/>
</dbReference>
<keyword evidence="4 6" id="KW-0238">DNA-binding</keyword>
<feature type="compositionally biased region" description="Basic and acidic residues" evidence="7">
    <location>
        <begin position="9"/>
        <end position="21"/>
    </location>
</feature>
<evidence type="ECO:0000256" key="1">
    <source>
        <dbReference type="ARBA" id="ARBA00010641"/>
    </source>
</evidence>
<dbReference type="PANTHER" id="PTHR43133">
    <property type="entry name" value="RNA POLYMERASE ECF-TYPE SIGMA FACTO"/>
    <property type="match status" value="1"/>
</dbReference>
<dbReference type="NCBIfam" id="TIGR02937">
    <property type="entry name" value="sigma70-ECF"/>
    <property type="match status" value="1"/>
</dbReference>
<dbReference type="InterPro" id="IPR007627">
    <property type="entry name" value="RNA_pol_sigma70_r2"/>
</dbReference>
<evidence type="ECO:0000313" key="10">
    <source>
        <dbReference type="EMBL" id="QDV72259.1"/>
    </source>
</evidence>
<feature type="region of interest" description="Disordered" evidence="7">
    <location>
        <begin position="1"/>
        <end position="26"/>
    </location>
</feature>
<dbReference type="Gene3D" id="1.10.1740.10">
    <property type="match status" value="1"/>
</dbReference>
<organism evidence="10 11">
    <name type="scientific">Botrimarina mediterranea</name>
    <dbReference type="NCBI Taxonomy" id="2528022"/>
    <lineage>
        <taxon>Bacteria</taxon>
        <taxon>Pseudomonadati</taxon>
        <taxon>Planctomycetota</taxon>
        <taxon>Planctomycetia</taxon>
        <taxon>Pirellulales</taxon>
        <taxon>Lacipirellulaceae</taxon>
        <taxon>Botrimarina</taxon>
    </lineage>
</organism>
<evidence type="ECO:0000313" key="11">
    <source>
        <dbReference type="Proteomes" id="UP000316426"/>
    </source>
</evidence>
<dbReference type="GO" id="GO:0006352">
    <property type="term" value="P:DNA-templated transcription initiation"/>
    <property type="evidence" value="ECO:0007669"/>
    <property type="project" value="InterPro"/>
</dbReference>
<proteinExistence type="inferred from homology"/>
<keyword evidence="3 6" id="KW-0731">Sigma factor</keyword>
<dbReference type="InterPro" id="IPR000838">
    <property type="entry name" value="RNA_pol_sigma70_ECF_CS"/>
</dbReference>
<dbReference type="InterPro" id="IPR013249">
    <property type="entry name" value="RNA_pol_sigma70_r4_t2"/>
</dbReference>
<keyword evidence="11" id="KW-1185">Reference proteome</keyword>
<evidence type="ECO:0000256" key="7">
    <source>
        <dbReference type="SAM" id="MobiDB-lite"/>
    </source>
</evidence>
<sequence length="244" mass="26856">MTDPPPSDESPKDDDSDRENDGLSSVSIPLSHALGAAFAGAIGEGATSDQDVAKPLDAEQVIDDRLIDRTLSGQSSAYGELVARYQDRLRGSLLRLTGSAEEAEDVAQEAFVQAYLKLSSFQRSSRFYTWIYRIAFNQAISKSRKRRPRVSLNVVQESGGVEPVAEADGPTEPAVQVERAELLHAAIAELEEDHRQVIVLREFEDMDYQQIAEVIGAPIGTVRSRLFRARAQLRDRLASLLGED</sequence>
<accession>A0A518K3A1</accession>
<dbReference type="EMBL" id="CP036349">
    <property type="protein sequence ID" value="QDV72259.1"/>
    <property type="molecule type" value="Genomic_DNA"/>
</dbReference>
<dbReference type="SUPFAM" id="SSF88946">
    <property type="entry name" value="Sigma2 domain of RNA polymerase sigma factors"/>
    <property type="match status" value="1"/>
</dbReference>
<evidence type="ECO:0000256" key="5">
    <source>
        <dbReference type="ARBA" id="ARBA00023163"/>
    </source>
</evidence>
<dbReference type="AlphaFoldDB" id="A0A518K3A1"/>
<dbReference type="Gene3D" id="1.10.10.10">
    <property type="entry name" value="Winged helix-like DNA-binding domain superfamily/Winged helix DNA-binding domain"/>
    <property type="match status" value="1"/>
</dbReference>
<evidence type="ECO:0000259" key="9">
    <source>
        <dbReference type="Pfam" id="PF08281"/>
    </source>
</evidence>
<dbReference type="KEGG" id="bmei:Spa11_04320"/>
<keyword evidence="2 6" id="KW-0805">Transcription regulation</keyword>
<evidence type="ECO:0000256" key="3">
    <source>
        <dbReference type="ARBA" id="ARBA00023082"/>
    </source>
</evidence>
<keyword evidence="5 6" id="KW-0804">Transcription</keyword>
<dbReference type="GO" id="GO:0003677">
    <property type="term" value="F:DNA binding"/>
    <property type="evidence" value="ECO:0007669"/>
    <property type="project" value="UniProtKB-KW"/>
</dbReference>
<evidence type="ECO:0000256" key="6">
    <source>
        <dbReference type="RuleBase" id="RU000716"/>
    </source>
</evidence>
<dbReference type="Pfam" id="PF08281">
    <property type="entry name" value="Sigma70_r4_2"/>
    <property type="match status" value="1"/>
</dbReference>
<dbReference type="InterPro" id="IPR013325">
    <property type="entry name" value="RNA_pol_sigma_r2"/>
</dbReference>
<dbReference type="InterPro" id="IPR014284">
    <property type="entry name" value="RNA_pol_sigma-70_dom"/>
</dbReference>
<evidence type="ECO:0000259" key="8">
    <source>
        <dbReference type="Pfam" id="PF04542"/>
    </source>
</evidence>
<name>A0A518K3A1_9BACT</name>
<evidence type="ECO:0000256" key="2">
    <source>
        <dbReference type="ARBA" id="ARBA00023015"/>
    </source>
</evidence>
<dbReference type="Pfam" id="PF04542">
    <property type="entry name" value="Sigma70_r2"/>
    <property type="match status" value="1"/>
</dbReference>
<dbReference type="PROSITE" id="PS01063">
    <property type="entry name" value="SIGMA70_ECF"/>
    <property type="match status" value="1"/>
</dbReference>
<dbReference type="RefSeq" id="WP_231933121.1">
    <property type="nucleotide sequence ID" value="NZ_CP036349.1"/>
</dbReference>
<evidence type="ECO:0000256" key="4">
    <source>
        <dbReference type="ARBA" id="ARBA00023125"/>
    </source>
</evidence>
<comment type="similarity">
    <text evidence="1 6">Belongs to the sigma-70 factor family. ECF subfamily.</text>
</comment>
<protein>
    <recommendedName>
        <fullName evidence="6">RNA polymerase sigma factor</fullName>
    </recommendedName>
</protein>
<feature type="domain" description="RNA polymerase sigma-70 region 2" evidence="8">
    <location>
        <begin position="81"/>
        <end position="147"/>
    </location>
</feature>
<dbReference type="InterPro" id="IPR036388">
    <property type="entry name" value="WH-like_DNA-bd_sf"/>
</dbReference>